<dbReference type="InParanoid" id="A0A409W747"/>
<sequence length="542" mass="60053">MSSSLARPIATNSRVKQEQSLKRDIYLSFVANALDQKTKGVSEPFDELVAQFSITSSSSGSKSASSEQKVAPVQIDTAQLRLWLLALSHVVSRLERIHSSLVDAIVNMPWVTLDNATVKSYTVFIGMLASARPEYLSLILAKIAHGFTYQSGMQALNTNVPSTSSAPLTRRVIYDRLHFLLQHLLALIPTLPSTLRPMLIRHFPHKRQNQLSQTTYIRNLLRISGYCPELAETLLATIVDRAIQIDVEIQIELEELEEQEDPGLEDLDVFELDPFDIVLGQEPDQSSDADSDDDDSDSDLEGDVFSDLSSDAGGDLDDSDKAREELMTNVKHIQEMIKKLDAILLLLFEHFDQSRSSNNSALESIDVSSMFELPPLPPLGNVKPSSSTISLPQIPAPAKQPPRPASAPPKSRVASIHSNFHNQFHALLSIFDRIILRTFKSRYTQFLLFWYTSLDPEFSDVFQGMLVDRALFGSSGPHNTIASVDGDNESSKLAHAATPEVIRATAALYIGSYVSRATFVDKEGTRRVVGVLCDYLGTHLED</sequence>
<comment type="caution">
    <text evidence="3">The sequence shown here is derived from an EMBL/GenBank/DDBJ whole genome shotgun (WGS) entry which is preliminary data.</text>
</comment>
<proteinExistence type="inferred from homology"/>
<dbReference type="PANTHER" id="PTHR12790">
    <property type="entry name" value="TRANSCRIPTION INITIATION FACTOR IA RRN3"/>
    <property type="match status" value="1"/>
</dbReference>
<name>A0A409W747_9AGAR</name>
<dbReference type="GO" id="GO:0001181">
    <property type="term" value="F:RNA polymerase I general transcription initiation factor activity"/>
    <property type="evidence" value="ECO:0007669"/>
    <property type="project" value="InterPro"/>
</dbReference>
<gene>
    <name evidence="3" type="ORF">CVT24_000655</name>
</gene>
<keyword evidence="4" id="KW-1185">Reference proteome</keyword>
<dbReference type="GO" id="GO:0005634">
    <property type="term" value="C:nucleus"/>
    <property type="evidence" value="ECO:0007669"/>
    <property type="project" value="TreeGrafter"/>
</dbReference>
<reference evidence="3 4" key="1">
    <citation type="journal article" date="2018" name="Evol. Lett.">
        <title>Horizontal gene cluster transfer increased hallucinogenic mushroom diversity.</title>
        <authorList>
            <person name="Reynolds H.T."/>
            <person name="Vijayakumar V."/>
            <person name="Gluck-Thaler E."/>
            <person name="Korotkin H.B."/>
            <person name="Matheny P.B."/>
            <person name="Slot J.C."/>
        </authorList>
    </citation>
    <scope>NUCLEOTIDE SEQUENCE [LARGE SCALE GENOMIC DNA]</scope>
    <source>
        <strain evidence="3 4">2629</strain>
    </source>
</reference>
<dbReference type="Pfam" id="PF05327">
    <property type="entry name" value="RRN3"/>
    <property type="match status" value="1"/>
</dbReference>
<feature type="region of interest" description="Disordered" evidence="2">
    <location>
        <begin position="382"/>
        <end position="412"/>
    </location>
</feature>
<evidence type="ECO:0000256" key="2">
    <source>
        <dbReference type="SAM" id="MobiDB-lite"/>
    </source>
</evidence>
<feature type="compositionally biased region" description="Acidic residues" evidence="2">
    <location>
        <begin position="285"/>
        <end position="304"/>
    </location>
</feature>
<protein>
    <submittedName>
        <fullName evidence="3">Uncharacterized protein</fullName>
    </submittedName>
</protein>
<dbReference type="AlphaFoldDB" id="A0A409W747"/>
<dbReference type="STRING" id="181874.A0A409W747"/>
<evidence type="ECO:0000256" key="1">
    <source>
        <dbReference type="ARBA" id="ARBA00010098"/>
    </source>
</evidence>
<comment type="similarity">
    <text evidence="1">Belongs to the RRN3 family.</text>
</comment>
<feature type="region of interest" description="Disordered" evidence="2">
    <location>
        <begin position="281"/>
        <end position="319"/>
    </location>
</feature>
<dbReference type="FunCoup" id="A0A409W747">
    <property type="interactions" value="432"/>
</dbReference>
<feature type="non-terminal residue" evidence="3">
    <location>
        <position position="542"/>
    </location>
</feature>
<dbReference type="PANTHER" id="PTHR12790:SF0">
    <property type="entry name" value="RNA POLYMERASE I-SPECIFIC TRANSCRIPTION INITIATION FACTOR RRN3-RELATED"/>
    <property type="match status" value="1"/>
</dbReference>
<dbReference type="GO" id="GO:0001042">
    <property type="term" value="F:RNA polymerase I core binding"/>
    <property type="evidence" value="ECO:0007669"/>
    <property type="project" value="TreeGrafter"/>
</dbReference>
<accession>A0A409W747</accession>
<feature type="compositionally biased region" description="Pro residues" evidence="2">
    <location>
        <begin position="394"/>
        <end position="407"/>
    </location>
</feature>
<dbReference type="InterPro" id="IPR007991">
    <property type="entry name" value="RNA_pol_I_trans_ini_fac_RRN3"/>
</dbReference>
<dbReference type="GO" id="GO:0006361">
    <property type="term" value="P:transcription initiation at RNA polymerase I promoter"/>
    <property type="evidence" value="ECO:0007669"/>
    <property type="project" value="InterPro"/>
</dbReference>
<evidence type="ECO:0000313" key="4">
    <source>
        <dbReference type="Proteomes" id="UP000284842"/>
    </source>
</evidence>
<dbReference type="Proteomes" id="UP000284842">
    <property type="component" value="Unassembled WGS sequence"/>
</dbReference>
<dbReference type="OrthoDB" id="26970at2759"/>
<evidence type="ECO:0000313" key="3">
    <source>
        <dbReference type="EMBL" id="PPQ74361.1"/>
    </source>
</evidence>
<dbReference type="EMBL" id="NHTK01005758">
    <property type="protein sequence ID" value="PPQ74361.1"/>
    <property type="molecule type" value="Genomic_DNA"/>
</dbReference>
<organism evidence="3 4">
    <name type="scientific">Panaeolus cyanescens</name>
    <dbReference type="NCBI Taxonomy" id="181874"/>
    <lineage>
        <taxon>Eukaryota</taxon>
        <taxon>Fungi</taxon>
        <taxon>Dikarya</taxon>
        <taxon>Basidiomycota</taxon>
        <taxon>Agaricomycotina</taxon>
        <taxon>Agaricomycetes</taxon>
        <taxon>Agaricomycetidae</taxon>
        <taxon>Agaricales</taxon>
        <taxon>Agaricineae</taxon>
        <taxon>Galeropsidaceae</taxon>
        <taxon>Panaeolus</taxon>
    </lineage>
</organism>